<keyword evidence="2" id="KW-0067">ATP-binding</keyword>
<dbReference type="Pfam" id="PF04326">
    <property type="entry name" value="SLFN_AlbA_2"/>
    <property type="match status" value="1"/>
</dbReference>
<dbReference type="InterPro" id="IPR038461">
    <property type="entry name" value="Schlafen_AlbA_2_dom_sf"/>
</dbReference>
<dbReference type="Gene3D" id="3.30.950.30">
    <property type="entry name" value="Schlafen, AAA domain"/>
    <property type="match status" value="1"/>
</dbReference>
<dbReference type="AlphaFoldDB" id="A0A7G5FCF6"/>
<keyword evidence="2" id="KW-0547">Nucleotide-binding</keyword>
<dbReference type="InterPro" id="IPR007421">
    <property type="entry name" value="Schlafen_AlbA_2_dom"/>
</dbReference>
<reference evidence="2 3" key="1">
    <citation type="submission" date="2020-07" db="EMBL/GenBank/DDBJ databases">
        <title>non toxigenic Corynebacterium sp. nov from a clinical source.</title>
        <authorList>
            <person name="Bernier A.-M."/>
            <person name="Bernard K."/>
        </authorList>
    </citation>
    <scope>NUCLEOTIDE SEQUENCE [LARGE SCALE GENOMIC DNA]</scope>
    <source>
        <strain evidence="3">NML 93-0612</strain>
    </source>
</reference>
<accession>A0A7G5FCF6</accession>
<evidence type="ECO:0000313" key="2">
    <source>
        <dbReference type="EMBL" id="QMV84297.1"/>
    </source>
</evidence>
<organism evidence="2 3">
    <name type="scientific">Corynebacterium hindlerae</name>
    <dbReference type="NCBI Taxonomy" id="699041"/>
    <lineage>
        <taxon>Bacteria</taxon>
        <taxon>Bacillati</taxon>
        <taxon>Actinomycetota</taxon>
        <taxon>Actinomycetes</taxon>
        <taxon>Mycobacteriales</taxon>
        <taxon>Corynebacteriaceae</taxon>
        <taxon>Corynebacterium</taxon>
    </lineage>
</organism>
<dbReference type="GO" id="GO:0005524">
    <property type="term" value="F:ATP binding"/>
    <property type="evidence" value="ECO:0007669"/>
    <property type="project" value="UniProtKB-KW"/>
</dbReference>
<dbReference type="Proteomes" id="UP000515570">
    <property type="component" value="Chromosome"/>
</dbReference>
<evidence type="ECO:0000259" key="1">
    <source>
        <dbReference type="Pfam" id="PF04326"/>
    </source>
</evidence>
<evidence type="ECO:0000313" key="3">
    <source>
        <dbReference type="Proteomes" id="UP000515570"/>
    </source>
</evidence>
<keyword evidence="3" id="KW-1185">Reference proteome</keyword>
<dbReference type="RefSeq" id="WP_182385106.1">
    <property type="nucleotide sequence ID" value="NZ_CP059833.1"/>
</dbReference>
<gene>
    <name evidence="2" type="ORF">HW450_07880</name>
</gene>
<sequence length="84" mass="9355">MAFANAEGGLLAVGITDDGKVEEKLTVERENDLRVAAHNHTDPAVRLRIEKLNSVLLFHVEPGERVHFTENGDCYLRLAEKSVK</sequence>
<protein>
    <submittedName>
        <fullName evidence="2">ATP-binding protein</fullName>
    </submittedName>
</protein>
<dbReference type="EMBL" id="CP059833">
    <property type="protein sequence ID" value="QMV84297.1"/>
    <property type="molecule type" value="Genomic_DNA"/>
</dbReference>
<proteinExistence type="predicted"/>
<name>A0A7G5FCF6_9CORY</name>
<feature type="domain" description="Schlafen AlbA-2" evidence="1">
    <location>
        <begin position="2"/>
        <end position="82"/>
    </location>
</feature>